<dbReference type="SUPFAM" id="SSF53448">
    <property type="entry name" value="Nucleotide-diphospho-sugar transferases"/>
    <property type="match status" value="1"/>
</dbReference>
<feature type="domain" description="Glycosyltransferase 2-like" evidence="1">
    <location>
        <begin position="69"/>
        <end position="201"/>
    </location>
</feature>
<protein>
    <submittedName>
        <fullName evidence="2">Glycosyltransferase involved in cell wall biosynthesis</fullName>
    </submittedName>
</protein>
<dbReference type="PANTHER" id="PTHR22916:SF65">
    <property type="entry name" value="SLR1065 PROTEIN"/>
    <property type="match status" value="1"/>
</dbReference>
<proteinExistence type="predicted"/>
<dbReference type="Pfam" id="PF00535">
    <property type="entry name" value="Glycos_transf_2"/>
    <property type="match status" value="1"/>
</dbReference>
<dbReference type="Gene3D" id="3.90.550.10">
    <property type="entry name" value="Spore Coat Polysaccharide Biosynthesis Protein SpsA, Chain A"/>
    <property type="match status" value="1"/>
</dbReference>
<comment type="caution">
    <text evidence="2">The sequence shown here is derived from an EMBL/GenBank/DDBJ whole genome shotgun (WGS) entry which is preliminary data.</text>
</comment>
<dbReference type="EMBL" id="QAOQ01000001">
    <property type="protein sequence ID" value="PTR01280.1"/>
    <property type="molecule type" value="Genomic_DNA"/>
</dbReference>
<dbReference type="CDD" id="cd06433">
    <property type="entry name" value="GT_2_WfgS_like"/>
    <property type="match status" value="1"/>
</dbReference>
<evidence type="ECO:0000313" key="3">
    <source>
        <dbReference type="Proteomes" id="UP000244168"/>
    </source>
</evidence>
<keyword evidence="2" id="KW-0808">Transferase</keyword>
<gene>
    <name evidence="2" type="ORF">C8P68_101514</name>
</gene>
<name>A0A2T5JFS1_9SPHI</name>
<dbReference type="InterPro" id="IPR001173">
    <property type="entry name" value="Glyco_trans_2-like"/>
</dbReference>
<dbReference type="RefSeq" id="WP_107826682.1">
    <property type="nucleotide sequence ID" value="NZ_CP160205.1"/>
</dbReference>
<dbReference type="InterPro" id="IPR029044">
    <property type="entry name" value="Nucleotide-diphossugar_trans"/>
</dbReference>
<accession>A0A2T5JFS1</accession>
<organism evidence="2 3">
    <name type="scientific">Mucilaginibacter yixingensis</name>
    <dbReference type="NCBI Taxonomy" id="1295612"/>
    <lineage>
        <taxon>Bacteria</taxon>
        <taxon>Pseudomonadati</taxon>
        <taxon>Bacteroidota</taxon>
        <taxon>Sphingobacteriia</taxon>
        <taxon>Sphingobacteriales</taxon>
        <taxon>Sphingobacteriaceae</taxon>
        <taxon>Mucilaginibacter</taxon>
    </lineage>
</organism>
<evidence type="ECO:0000259" key="1">
    <source>
        <dbReference type="Pfam" id="PF00535"/>
    </source>
</evidence>
<dbReference type="GO" id="GO:0016758">
    <property type="term" value="F:hexosyltransferase activity"/>
    <property type="evidence" value="ECO:0007669"/>
    <property type="project" value="UniProtKB-ARBA"/>
</dbReference>
<sequence>MPINLPDLTEYRAAFEAEGVTPPFLEVPVTTNGLLDQLPTPLVDKQGWPWTAQTNAAIYDKCNNWPKLTIVTPSYNQGQFLEQTIRSVLLQNYPNLEYIIIDGGSTDNTVEILEKYSPWISYWHSKKDNGQSHAINMGFSIASGDYYAWINSDDFYLEDTFHTVAKTFLNKKVDFIYGYGYNFKVATQQYHLIQTPPLLDYFLRIPALIQPSCFWRATIHQPLWEELHCSLDYELWQRLVKGHLRKLIKKPLSVANIHDENKTTSPAMSAAWEKDHKLICDKNAHGPVYNWDRIMHLYRFYKKFWGVK</sequence>
<keyword evidence="3" id="KW-1185">Reference proteome</keyword>
<dbReference type="AlphaFoldDB" id="A0A2T5JFS1"/>
<dbReference type="PANTHER" id="PTHR22916">
    <property type="entry name" value="GLYCOSYLTRANSFERASE"/>
    <property type="match status" value="1"/>
</dbReference>
<dbReference type="Proteomes" id="UP000244168">
    <property type="component" value="Unassembled WGS sequence"/>
</dbReference>
<evidence type="ECO:0000313" key="2">
    <source>
        <dbReference type="EMBL" id="PTR01280.1"/>
    </source>
</evidence>
<dbReference type="OrthoDB" id="9788101at2"/>
<reference evidence="2 3" key="1">
    <citation type="submission" date="2018-04" db="EMBL/GenBank/DDBJ databases">
        <title>Genomic Encyclopedia of Archaeal and Bacterial Type Strains, Phase II (KMG-II): from individual species to whole genera.</title>
        <authorList>
            <person name="Goeker M."/>
        </authorList>
    </citation>
    <scope>NUCLEOTIDE SEQUENCE [LARGE SCALE GENOMIC DNA]</scope>
    <source>
        <strain evidence="2 3">DSM 26809</strain>
    </source>
</reference>